<protein>
    <submittedName>
        <fullName evidence="1">Uncharacterized protein</fullName>
    </submittedName>
</protein>
<evidence type="ECO:0000313" key="1">
    <source>
        <dbReference type="EMBL" id="ORV49280.1"/>
    </source>
</evidence>
<name>A0A1X1TXG8_9MYCO</name>
<organism evidence="1 2">
    <name type="scientific">Mycolicibacter engbaekii</name>
    <dbReference type="NCBI Taxonomy" id="188915"/>
    <lineage>
        <taxon>Bacteria</taxon>
        <taxon>Bacillati</taxon>
        <taxon>Actinomycetota</taxon>
        <taxon>Actinomycetes</taxon>
        <taxon>Mycobacteriales</taxon>
        <taxon>Mycobacteriaceae</taxon>
        <taxon>Mycolicibacter</taxon>
    </lineage>
</organism>
<keyword evidence="2" id="KW-1185">Reference proteome</keyword>
<dbReference type="AlphaFoldDB" id="A0A1X1TXG8"/>
<comment type="caution">
    <text evidence="1">The sequence shown here is derived from an EMBL/GenBank/DDBJ whole genome shotgun (WGS) entry which is preliminary data.</text>
</comment>
<evidence type="ECO:0000313" key="2">
    <source>
        <dbReference type="Proteomes" id="UP000193465"/>
    </source>
</evidence>
<dbReference type="Proteomes" id="UP000193465">
    <property type="component" value="Unassembled WGS sequence"/>
</dbReference>
<accession>A0A1X1TXG8</accession>
<gene>
    <name evidence="1" type="ORF">AWC02_06650</name>
</gene>
<sequence>MWGGTGVWSSRELSVRVGAAMAATAVAAAGLFGLAGGGSPIFPGAASAAQQRLALTAYPTFTESLQSLLDALSLGDLDQVLAAFGEVPGTSTPLSVNTDVADVLAAFNPDGTTLAALADIFDISLSQPLYSANPAIPSVLGTGSLFVVDGVPIGNLELGELIDVVLGEGAGEHSLTDLAAAVGLGPLLGQYAGWINAFGLENLNYVNCGIGGIVCSSPDLTVNSSLVDWLTAFVTVPTTDVTKHVAAIFGPGTTTVLAGSGYTLGEYLHILPVSATNSTTMDNASLALLFGLNPAQTWDQFLAELPFGGTLLDPSGETWGEQSLGTFLASFLREDSALAIAGDTAVTDFLVALGLLAA</sequence>
<proteinExistence type="predicted"/>
<reference evidence="1 2" key="1">
    <citation type="submission" date="2016-01" db="EMBL/GenBank/DDBJ databases">
        <title>The new phylogeny of the genus Mycobacterium.</title>
        <authorList>
            <person name="Tarcisio F."/>
            <person name="Conor M."/>
            <person name="Antonella G."/>
            <person name="Elisabetta G."/>
            <person name="Giulia F.S."/>
            <person name="Sara T."/>
            <person name="Anna F."/>
            <person name="Clotilde B."/>
            <person name="Roberto B."/>
            <person name="Veronica D.S."/>
            <person name="Fabio R."/>
            <person name="Monica P."/>
            <person name="Olivier J."/>
            <person name="Enrico T."/>
            <person name="Nicola S."/>
        </authorList>
    </citation>
    <scope>NUCLEOTIDE SEQUENCE [LARGE SCALE GENOMIC DNA]</scope>
    <source>
        <strain evidence="1 2">ATCC 27353</strain>
    </source>
</reference>
<dbReference type="EMBL" id="LQOT01000024">
    <property type="protein sequence ID" value="ORV49280.1"/>
    <property type="molecule type" value="Genomic_DNA"/>
</dbReference>